<dbReference type="AlphaFoldDB" id="A0A0W8FQP0"/>
<evidence type="ECO:0000313" key="1">
    <source>
        <dbReference type="EMBL" id="KUG23242.1"/>
    </source>
</evidence>
<gene>
    <name evidence="1" type="ORF">ASZ90_006903</name>
</gene>
<name>A0A0W8FQP0_9ZZZZ</name>
<reference evidence="1" key="1">
    <citation type="journal article" date="2015" name="Proc. Natl. Acad. Sci. U.S.A.">
        <title>Networks of energetic and metabolic interactions define dynamics in microbial communities.</title>
        <authorList>
            <person name="Embree M."/>
            <person name="Liu J.K."/>
            <person name="Al-Bassam M.M."/>
            <person name="Zengler K."/>
        </authorList>
    </citation>
    <scope>NUCLEOTIDE SEQUENCE</scope>
</reference>
<accession>A0A0W8FQP0</accession>
<protein>
    <recommendedName>
        <fullName evidence="2">HTH cro/C1-type domain-containing protein</fullName>
    </recommendedName>
</protein>
<evidence type="ECO:0008006" key="2">
    <source>
        <dbReference type="Google" id="ProtNLM"/>
    </source>
</evidence>
<proteinExistence type="predicted"/>
<comment type="caution">
    <text evidence="1">The sequence shown here is derived from an EMBL/GenBank/DDBJ whole genome shotgun (WGS) entry which is preliminary data.</text>
</comment>
<organism evidence="1">
    <name type="scientific">hydrocarbon metagenome</name>
    <dbReference type="NCBI Taxonomy" id="938273"/>
    <lineage>
        <taxon>unclassified sequences</taxon>
        <taxon>metagenomes</taxon>
        <taxon>ecological metagenomes</taxon>
    </lineage>
</organism>
<dbReference type="EMBL" id="LNQE01000914">
    <property type="protein sequence ID" value="KUG23242.1"/>
    <property type="molecule type" value="Genomic_DNA"/>
</dbReference>
<sequence>MKVNDVPQDNTVEYYEGVKRACYAVNDEGKYVIVPSSGWEAEEFINALAVKELAENLEKTRKAVLAGAKSPLAYHMERRQMIPEILGKTAGIAVFRVRRHLRPRIFSRLKSSLLERYAKALAVTIEELKTVPQN</sequence>